<dbReference type="InParanoid" id="A0A369JJS7"/>
<dbReference type="AlphaFoldDB" id="A0A369JJS7"/>
<reference evidence="2" key="1">
    <citation type="submission" date="2018-04" db="EMBL/GenBank/DDBJ databases">
        <title>Whole genome sequencing of Hypsizygus marmoreus.</title>
        <authorList>
            <person name="Choi I.-G."/>
            <person name="Min B."/>
            <person name="Kim J.-G."/>
            <person name="Kim S."/>
            <person name="Oh Y.-L."/>
            <person name="Kong W.-S."/>
            <person name="Park H."/>
            <person name="Jeong J."/>
            <person name="Song E.-S."/>
        </authorList>
    </citation>
    <scope>NUCLEOTIDE SEQUENCE [LARGE SCALE GENOMIC DNA]</scope>
    <source>
        <strain evidence="2">51987-8</strain>
    </source>
</reference>
<feature type="region of interest" description="Disordered" evidence="1">
    <location>
        <begin position="1"/>
        <end position="34"/>
    </location>
</feature>
<keyword evidence="3" id="KW-1185">Reference proteome</keyword>
<proteinExistence type="predicted"/>
<gene>
    <name evidence="2" type="ORF">Hypma_010617</name>
</gene>
<evidence type="ECO:0000313" key="2">
    <source>
        <dbReference type="EMBL" id="RDB22098.1"/>
    </source>
</evidence>
<name>A0A369JJS7_HYPMA</name>
<evidence type="ECO:0000256" key="1">
    <source>
        <dbReference type="SAM" id="MobiDB-lite"/>
    </source>
</evidence>
<protein>
    <submittedName>
        <fullName evidence="2">Uncharacterized protein</fullName>
    </submittedName>
</protein>
<dbReference type="Proteomes" id="UP000076154">
    <property type="component" value="Unassembled WGS sequence"/>
</dbReference>
<comment type="caution">
    <text evidence="2">The sequence shown here is derived from an EMBL/GenBank/DDBJ whole genome shotgun (WGS) entry which is preliminary data.</text>
</comment>
<dbReference type="EMBL" id="LUEZ02000052">
    <property type="protein sequence ID" value="RDB22098.1"/>
    <property type="molecule type" value="Genomic_DNA"/>
</dbReference>
<organism evidence="2 3">
    <name type="scientific">Hypsizygus marmoreus</name>
    <name type="common">White beech mushroom</name>
    <name type="synonym">Agaricus marmoreus</name>
    <dbReference type="NCBI Taxonomy" id="39966"/>
    <lineage>
        <taxon>Eukaryota</taxon>
        <taxon>Fungi</taxon>
        <taxon>Dikarya</taxon>
        <taxon>Basidiomycota</taxon>
        <taxon>Agaricomycotina</taxon>
        <taxon>Agaricomycetes</taxon>
        <taxon>Agaricomycetidae</taxon>
        <taxon>Agaricales</taxon>
        <taxon>Tricholomatineae</taxon>
        <taxon>Lyophyllaceae</taxon>
        <taxon>Hypsizygus</taxon>
    </lineage>
</organism>
<evidence type="ECO:0000313" key="3">
    <source>
        <dbReference type="Proteomes" id="UP000076154"/>
    </source>
</evidence>
<sequence>MTVIFADWPPSAPRSPRDTDWSSPSGRSIPRFYSPAHRPLEADQRRLSSPHHFIPITHFLFELVHLGSLLCSCIQQEHPPPLWICRSIVIRKDRQLLRDPQLFAYFLRYPAGRLEVPIRCLFWFRGLAVVRPPTSARHPTGPAARLSPFRVPFISSFHGFATIRPPTSTQRPTGSAAHLPSSRFGFGPLLLAGGIAPGHSCWGIHHTTPLRRHSLRLPWNGMSSSLTHPPFCFADWPPSAPRRPHDAPPVPRPPVVVSFRFRSLLLAGGIAPGHSCWGTYHTTPLRHHSTPPPEECFFLARILVSGICHHPPLTSTRRPTGSAAPLSSSRFGFSPLLLAGGIALGHHCWGSYHTTPPSPQHSFSRGMPFPQLRSCFADWSPSADFFYPIRRRKSIWLAPLLGNLPYNTPRLATENIPQSFGIQFESPIRCCIRNDGWTADMRPRLAFVIRSSGLLYARFHPAGFPSRRLYLDLTEWPPYTPGNHTSPELRFV</sequence>
<accession>A0A369JJS7</accession>